<feature type="site" description="Raises pKa of active site His" evidence="6">
    <location>
        <position position="146"/>
    </location>
</feature>
<comment type="function">
    <text evidence="6">Catalyzes the transfer of a formyl group from 10-formyltetrahydrofolate to 5-phospho-ribosyl-glycinamide (GAR), producing 5-phospho-ribosyl-N-formylglycinamide (FGAR) and tetrahydrofolate.</text>
</comment>
<evidence type="ECO:0000313" key="9">
    <source>
        <dbReference type="Proteomes" id="UP000503820"/>
    </source>
</evidence>
<reference evidence="8 9" key="1">
    <citation type="submission" date="2020-05" db="EMBL/GenBank/DDBJ databases">
        <title>Draft genome sequence of Desulfovibrio psychrotolerans JS1T.</title>
        <authorList>
            <person name="Ueno A."/>
            <person name="Tamazawa S."/>
            <person name="Tamamura S."/>
            <person name="Murakami T."/>
            <person name="Kiyama T."/>
            <person name="Inomata H."/>
            <person name="Amano Y."/>
            <person name="Miyakawa K."/>
            <person name="Tamaki H."/>
            <person name="Naganuma T."/>
            <person name="Kaneko K."/>
        </authorList>
    </citation>
    <scope>NUCLEOTIDE SEQUENCE [LARGE SCALE GENOMIC DNA]</scope>
    <source>
        <strain evidence="8 9">JS1</strain>
    </source>
</reference>
<dbReference type="PANTHER" id="PTHR43369">
    <property type="entry name" value="PHOSPHORIBOSYLGLYCINAMIDE FORMYLTRANSFERASE"/>
    <property type="match status" value="1"/>
</dbReference>
<sequence>MALRVAVLASGNGSNLQSILDKAAAGVLDVDVRLVLCNRPDAYALQRAAQAGVPHLCLPHGDFPDRESFDAAMVAAIREAGADAVVLAGYMRLLTPLFLNAFAGRVVNIHPAVLPAFPGVRGAADAHAYGVKITGCTVHFVEEKMDHGPVIIQAAVPLNPEEDVEALKERIHAMEHRIYPQALQWLAQGRLVSAGRTVRLAPPACGEAPARAADRGDWLVWPPLEAGF</sequence>
<feature type="binding site" evidence="6">
    <location>
        <position position="108"/>
    </location>
    <ligand>
        <name>(6R)-10-formyltetrahydrofolate</name>
        <dbReference type="ChEBI" id="CHEBI:195366"/>
    </ligand>
</feature>
<evidence type="ECO:0000256" key="5">
    <source>
        <dbReference type="ARBA" id="ARBA00047664"/>
    </source>
</evidence>
<evidence type="ECO:0000256" key="1">
    <source>
        <dbReference type="ARBA" id="ARBA00005054"/>
    </source>
</evidence>
<proteinExistence type="inferred from homology"/>
<dbReference type="EC" id="2.1.2.2" evidence="6"/>
<dbReference type="InterPro" id="IPR001555">
    <property type="entry name" value="GART_AS"/>
</dbReference>
<dbReference type="GO" id="GO:0005829">
    <property type="term" value="C:cytosol"/>
    <property type="evidence" value="ECO:0007669"/>
    <property type="project" value="TreeGrafter"/>
</dbReference>
<feature type="binding site" evidence="6">
    <location>
        <begin position="13"/>
        <end position="15"/>
    </location>
    <ligand>
        <name>N(1)-(5-phospho-beta-D-ribosyl)glycinamide</name>
        <dbReference type="ChEBI" id="CHEBI:143788"/>
    </ligand>
</feature>
<dbReference type="GO" id="GO:0006189">
    <property type="term" value="P:'de novo' IMP biosynthetic process"/>
    <property type="evidence" value="ECO:0007669"/>
    <property type="project" value="UniProtKB-UniRule"/>
</dbReference>
<dbReference type="InterPro" id="IPR002376">
    <property type="entry name" value="Formyl_transf_N"/>
</dbReference>
<organism evidence="8 9">
    <name type="scientific">Desulfovibrio psychrotolerans</name>
    <dbReference type="NCBI Taxonomy" id="415242"/>
    <lineage>
        <taxon>Bacteria</taxon>
        <taxon>Pseudomonadati</taxon>
        <taxon>Thermodesulfobacteriota</taxon>
        <taxon>Desulfovibrionia</taxon>
        <taxon>Desulfovibrionales</taxon>
        <taxon>Desulfovibrionaceae</taxon>
        <taxon>Desulfovibrio</taxon>
    </lineage>
</organism>
<evidence type="ECO:0000256" key="2">
    <source>
        <dbReference type="ARBA" id="ARBA00022679"/>
    </source>
</evidence>
<name>A0A7J0BRY7_9BACT</name>
<dbReference type="Gene3D" id="3.40.50.170">
    <property type="entry name" value="Formyl transferase, N-terminal domain"/>
    <property type="match status" value="1"/>
</dbReference>
<protein>
    <recommendedName>
        <fullName evidence="6">Phosphoribosylglycinamide formyltransferase</fullName>
        <ecNumber evidence="6">2.1.2.2</ecNumber>
    </recommendedName>
    <alternativeName>
        <fullName evidence="6">5'-phosphoribosylglycinamide transformylase</fullName>
    </alternativeName>
    <alternativeName>
        <fullName evidence="6">GAR transformylase</fullName>
        <shortName evidence="6">GART</shortName>
    </alternativeName>
</protein>
<accession>A0A7J0BRY7</accession>
<dbReference type="UniPathway" id="UPA00074">
    <property type="reaction ID" value="UER00126"/>
</dbReference>
<dbReference type="AlphaFoldDB" id="A0A7J0BRY7"/>
<dbReference type="Pfam" id="PF00551">
    <property type="entry name" value="Formyl_trans_N"/>
    <property type="match status" value="1"/>
</dbReference>
<feature type="domain" description="Formyl transferase N-terminal" evidence="7">
    <location>
        <begin position="4"/>
        <end position="183"/>
    </location>
</feature>
<dbReference type="GO" id="GO:0004644">
    <property type="term" value="F:phosphoribosylglycinamide formyltransferase activity"/>
    <property type="evidence" value="ECO:0007669"/>
    <property type="project" value="UniProtKB-UniRule"/>
</dbReference>
<dbReference type="PANTHER" id="PTHR43369:SF2">
    <property type="entry name" value="PHOSPHORIBOSYLGLYCINAMIDE FORMYLTRANSFERASE"/>
    <property type="match status" value="1"/>
</dbReference>
<gene>
    <name evidence="6 8" type="primary">purN</name>
    <name evidence="8" type="ORF">DSM19430T_06750</name>
</gene>
<evidence type="ECO:0000256" key="6">
    <source>
        <dbReference type="HAMAP-Rule" id="MF_01930"/>
    </source>
</evidence>
<feature type="binding site" evidence="6">
    <location>
        <begin position="91"/>
        <end position="94"/>
    </location>
    <ligand>
        <name>(6R)-10-formyltetrahydrofolate</name>
        <dbReference type="ChEBI" id="CHEBI:195366"/>
    </ligand>
</feature>
<comment type="catalytic activity">
    <reaction evidence="5 6">
        <text>N(1)-(5-phospho-beta-D-ribosyl)glycinamide + (6R)-10-formyltetrahydrofolate = N(2)-formyl-N(1)-(5-phospho-beta-D-ribosyl)glycinamide + (6S)-5,6,7,8-tetrahydrofolate + H(+)</text>
        <dbReference type="Rhea" id="RHEA:15053"/>
        <dbReference type="ChEBI" id="CHEBI:15378"/>
        <dbReference type="ChEBI" id="CHEBI:57453"/>
        <dbReference type="ChEBI" id="CHEBI:143788"/>
        <dbReference type="ChEBI" id="CHEBI:147286"/>
        <dbReference type="ChEBI" id="CHEBI:195366"/>
        <dbReference type="EC" id="2.1.2.2"/>
    </reaction>
</comment>
<dbReference type="NCBIfam" id="TIGR00639">
    <property type="entry name" value="PurN"/>
    <property type="match status" value="1"/>
</dbReference>
<keyword evidence="3 6" id="KW-0658">Purine biosynthesis</keyword>
<comment type="caution">
    <text evidence="8">The sequence shown here is derived from an EMBL/GenBank/DDBJ whole genome shotgun (WGS) entry which is preliminary data.</text>
</comment>
<keyword evidence="2 6" id="KW-0808">Transferase</keyword>
<evidence type="ECO:0000313" key="8">
    <source>
        <dbReference type="EMBL" id="GFM35991.1"/>
    </source>
</evidence>
<feature type="binding site" evidence="6">
    <location>
        <position position="66"/>
    </location>
    <ligand>
        <name>(6R)-10-formyltetrahydrofolate</name>
        <dbReference type="ChEBI" id="CHEBI:195366"/>
    </ligand>
</feature>
<dbReference type="EMBL" id="BLVP01000002">
    <property type="protein sequence ID" value="GFM35991.1"/>
    <property type="molecule type" value="Genomic_DNA"/>
</dbReference>
<dbReference type="InterPro" id="IPR036477">
    <property type="entry name" value="Formyl_transf_N_sf"/>
</dbReference>
<comment type="pathway">
    <text evidence="1 6">Purine metabolism; IMP biosynthesis via de novo pathway; N(2)-formyl-N(1)-(5-phospho-D-ribosyl)glycinamide from N(1)-(5-phospho-D-ribosyl)glycinamide (10-formyl THF route): step 1/1.</text>
</comment>
<dbReference type="RefSeq" id="WP_174408688.1">
    <property type="nucleotide sequence ID" value="NZ_BLVP01000002.1"/>
</dbReference>
<dbReference type="HAMAP" id="MF_01930">
    <property type="entry name" value="PurN"/>
    <property type="match status" value="1"/>
</dbReference>
<dbReference type="PROSITE" id="PS00373">
    <property type="entry name" value="GART"/>
    <property type="match status" value="1"/>
</dbReference>
<dbReference type="CDD" id="cd08645">
    <property type="entry name" value="FMT_core_GART"/>
    <property type="match status" value="1"/>
</dbReference>
<dbReference type="SUPFAM" id="SSF53328">
    <property type="entry name" value="Formyltransferase"/>
    <property type="match status" value="1"/>
</dbReference>
<evidence type="ECO:0000259" key="7">
    <source>
        <dbReference type="Pfam" id="PF00551"/>
    </source>
</evidence>
<evidence type="ECO:0000256" key="3">
    <source>
        <dbReference type="ARBA" id="ARBA00022755"/>
    </source>
</evidence>
<dbReference type="InterPro" id="IPR004607">
    <property type="entry name" value="GART"/>
</dbReference>
<feature type="active site" description="Proton donor" evidence="6">
    <location>
        <position position="110"/>
    </location>
</feature>
<keyword evidence="9" id="KW-1185">Reference proteome</keyword>
<dbReference type="Proteomes" id="UP000503820">
    <property type="component" value="Unassembled WGS sequence"/>
</dbReference>
<comment type="similarity">
    <text evidence="4 6">Belongs to the GART family.</text>
</comment>
<evidence type="ECO:0000256" key="4">
    <source>
        <dbReference type="ARBA" id="ARBA00038440"/>
    </source>
</evidence>